<evidence type="ECO:0000259" key="6">
    <source>
        <dbReference type="PROSITE" id="PS51755"/>
    </source>
</evidence>
<dbReference type="InterPro" id="IPR005158">
    <property type="entry name" value="BTAD"/>
</dbReference>
<dbReference type="InterPro" id="IPR011990">
    <property type="entry name" value="TPR-like_helical_dom_sf"/>
</dbReference>
<dbReference type="Pfam" id="PF00486">
    <property type="entry name" value="Trans_reg_C"/>
    <property type="match status" value="1"/>
</dbReference>
<dbReference type="RefSeq" id="WP_344278714.1">
    <property type="nucleotide sequence ID" value="NZ_BAAAHV010000015.1"/>
</dbReference>
<dbReference type="CDD" id="cd15831">
    <property type="entry name" value="BTAD"/>
    <property type="match status" value="1"/>
</dbReference>
<dbReference type="Gene3D" id="1.10.10.10">
    <property type="entry name" value="Winged helix-like DNA-binding domain superfamily/Winged helix DNA-binding domain"/>
    <property type="match status" value="1"/>
</dbReference>
<keyword evidence="3 5" id="KW-0238">DNA-binding</keyword>
<evidence type="ECO:0000256" key="2">
    <source>
        <dbReference type="ARBA" id="ARBA00023015"/>
    </source>
</evidence>
<dbReference type="Proteomes" id="UP001597542">
    <property type="component" value="Unassembled WGS sequence"/>
</dbReference>
<keyword evidence="8" id="KW-1185">Reference proteome</keyword>
<dbReference type="PROSITE" id="PS51755">
    <property type="entry name" value="OMPR_PHOB"/>
    <property type="match status" value="1"/>
</dbReference>
<dbReference type="Pfam" id="PF00931">
    <property type="entry name" value="NB-ARC"/>
    <property type="match status" value="1"/>
</dbReference>
<sequence length="936" mass="102152">MARRLAKSLCAELLGPPRAWIDGEEVTLGPPMQQAVFAALAARCGRPVSRTELLADLWGSARPHSAEGNLHTYVAGLRRALEPDRSARQPASLLSSENGGYVLRIDEAKLDLAIFERYRAQAEARKADGDLVGASSQLEAALGLWRGQAMAGLPGPFAELSRVRLAEQRLLATEERAELLLELGQVPTAVAELAVVVREQPLREHARALLMLALFRAGRQADALASFRDGQHLLAAELGVEPGQELRETHARILAETPLLVSRHPAQPAPIPRPAQLPCGIRDFAARHQELALLRAWVDDAPDDSPPLIVLHGVGGVGKTALATRFAAEMAGRFPDGQMYVHLRGYDPAQPPLSTAEILAQLLRGLRVEMQAVPVCLEERAEALRQAVSGKRLLIFLDDAASPVQLCPVLPALRGTLVLMTTRRRMSELADTPGIRRLSVPALERHDSVELLQTVLGAEPDPLLDRLAAACGDLPLALRVAAERITSRALFDPAQLVDELATERFRLDVLDSGDDDATALRAVFSWSYRALGPERARSFRLLGLHPAVQFSTPAAAALLDVSVTTARRLLDSLANEHLLERVGESDFRFHDLVWLYAADRAGEEETAATRDRVRTRLITWYLRTMDAAAAVLNPHRPRIRLTEPKEDCGRLSFADRNAALAWCECQRLNILAVIDHAAELGEHRLAWELARSSWAFFHLRSHWSDWSAAASTALRSARALQDPSAEAAALVDLATPLQHSGELAAAEEDLRSALAIYQTLRDSAGLARAANNLSLVLCDRGEAGTALEYAQFALATFSEVGNGWAQANALGNLGWCYSLEGRHHDAIDHFVRSLVQCRRHDYEWGESFALRGLGTAHGALRNFEAAKSCFAQSLDLCRAAGDRRGSGMALESLGEVAALRGELDEARSRWEAAIAILAEANDPYAERIRARLAAFK</sequence>
<dbReference type="InterPro" id="IPR051677">
    <property type="entry name" value="AfsR-DnrI-RedD_regulator"/>
</dbReference>
<dbReference type="Gene3D" id="3.40.50.300">
    <property type="entry name" value="P-loop containing nucleotide triphosphate hydrolases"/>
    <property type="match status" value="1"/>
</dbReference>
<comment type="similarity">
    <text evidence="1">Belongs to the AfsR/DnrI/RedD regulatory family.</text>
</comment>
<comment type="caution">
    <text evidence="7">The sequence shown here is derived from an EMBL/GenBank/DDBJ whole genome shotgun (WGS) entry which is preliminary data.</text>
</comment>
<organism evidence="7 8">
    <name type="scientific">Amycolatopsis albidoflavus</name>
    <dbReference type="NCBI Taxonomy" id="102226"/>
    <lineage>
        <taxon>Bacteria</taxon>
        <taxon>Bacillati</taxon>
        <taxon>Actinomycetota</taxon>
        <taxon>Actinomycetes</taxon>
        <taxon>Pseudonocardiales</taxon>
        <taxon>Pseudonocardiaceae</taxon>
        <taxon>Amycolatopsis</taxon>
    </lineage>
</organism>
<dbReference type="Gene3D" id="1.25.40.10">
    <property type="entry name" value="Tetratricopeptide repeat domain"/>
    <property type="match status" value="2"/>
</dbReference>
<gene>
    <name evidence="7" type="ORF">ACFSUT_34290</name>
</gene>
<dbReference type="InterPro" id="IPR019734">
    <property type="entry name" value="TPR_rpt"/>
</dbReference>
<dbReference type="PANTHER" id="PTHR35807:SF1">
    <property type="entry name" value="TRANSCRIPTIONAL REGULATOR REDD"/>
    <property type="match status" value="1"/>
</dbReference>
<evidence type="ECO:0000256" key="5">
    <source>
        <dbReference type="PROSITE-ProRule" id="PRU01091"/>
    </source>
</evidence>
<proteinExistence type="inferred from homology"/>
<evidence type="ECO:0000256" key="1">
    <source>
        <dbReference type="ARBA" id="ARBA00005820"/>
    </source>
</evidence>
<dbReference type="Pfam" id="PF13424">
    <property type="entry name" value="TPR_12"/>
    <property type="match status" value="1"/>
</dbReference>
<feature type="domain" description="OmpR/PhoB-type" evidence="6">
    <location>
        <begin position="1"/>
        <end position="105"/>
    </location>
</feature>
<dbReference type="PRINTS" id="PR00364">
    <property type="entry name" value="DISEASERSIST"/>
</dbReference>
<keyword evidence="2" id="KW-0805">Transcription regulation</keyword>
<dbReference type="SMART" id="SM00028">
    <property type="entry name" value="TPR"/>
    <property type="match status" value="5"/>
</dbReference>
<accession>A0ABW5I882</accession>
<evidence type="ECO:0000313" key="7">
    <source>
        <dbReference type="EMBL" id="MFD2485384.1"/>
    </source>
</evidence>
<dbReference type="InterPro" id="IPR002182">
    <property type="entry name" value="NB-ARC"/>
</dbReference>
<dbReference type="SUPFAM" id="SSF46894">
    <property type="entry name" value="C-terminal effector domain of the bipartite response regulators"/>
    <property type="match status" value="1"/>
</dbReference>
<dbReference type="InterPro" id="IPR036388">
    <property type="entry name" value="WH-like_DNA-bd_sf"/>
</dbReference>
<evidence type="ECO:0000313" key="8">
    <source>
        <dbReference type="Proteomes" id="UP001597542"/>
    </source>
</evidence>
<dbReference type="EMBL" id="JBHUKQ010000016">
    <property type="protein sequence ID" value="MFD2485384.1"/>
    <property type="molecule type" value="Genomic_DNA"/>
</dbReference>
<dbReference type="InterPro" id="IPR001867">
    <property type="entry name" value="OmpR/PhoB-type_DNA-bd"/>
</dbReference>
<dbReference type="PANTHER" id="PTHR35807">
    <property type="entry name" value="TRANSCRIPTIONAL REGULATOR REDD-RELATED"/>
    <property type="match status" value="1"/>
</dbReference>
<dbReference type="SMART" id="SM00862">
    <property type="entry name" value="Trans_reg_C"/>
    <property type="match status" value="1"/>
</dbReference>
<dbReference type="InterPro" id="IPR027417">
    <property type="entry name" value="P-loop_NTPase"/>
</dbReference>
<evidence type="ECO:0000256" key="4">
    <source>
        <dbReference type="ARBA" id="ARBA00023163"/>
    </source>
</evidence>
<feature type="DNA-binding region" description="OmpR/PhoB-type" evidence="5">
    <location>
        <begin position="1"/>
        <end position="105"/>
    </location>
</feature>
<reference evidence="8" key="1">
    <citation type="journal article" date="2019" name="Int. J. Syst. Evol. Microbiol.">
        <title>The Global Catalogue of Microorganisms (GCM) 10K type strain sequencing project: providing services to taxonomists for standard genome sequencing and annotation.</title>
        <authorList>
            <consortium name="The Broad Institute Genomics Platform"/>
            <consortium name="The Broad Institute Genome Sequencing Center for Infectious Disease"/>
            <person name="Wu L."/>
            <person name="Ma J."/>
        </authorList>
    </citation>
    <scope>NUCLEOTIDE SEQUENCE [LARGE SCALE GENOMIC DNA]</scope>
    <source>
        <strain evidence="8">CGMCC 4.7638</strain>
    </source>
</reference>
<evidence type="ECO:0000256" key="3">
    <source>
        <dbReference type="ARBA" id="ARBA00023125"/>
    </source>
</evidence>
<dbReference type="InterPro" id="IPR016032">
    <property type="entry name" value="Sig_transdc_resp-reg_C-effctor"/>
</dbReference>
<dbReference type="SUPFAM" id="SSF48452">
    <property type="entry name" value="TPR-like"/>
    <property type="match status" value="2"/>
</dbReference>
<protein>
    <submittedName>
        <fullName evidence="7">BTAD domain-containing putative transcriptional regulator</fullName>
    </submittedName>
</protein>
<dbReference type="Pfam" id="PF03704">
    <property type="entry name" value="BTAD"/>
    <property type="match status" value="1"/>
</dbReference>
<name>A0ABW5I882_9PSEU</name>
<keyword evidence="4" id="KW-0804">Transcription</keyword>
<dbReference type="SUPFAM" id="SSF52540">
    <property type="entry name" value="P-loop containing nucleoside triphosphate hydrolases"/>
    <property type="match status" value="1"/>
</dbReference>
<dbReference type="SMART" id="SM01043">
    <property type="entry name" value="BTAD"/>
    <property type="match status" value="1"/>
</dbReference>